<name>A0A832MPF0_9THEM</name>
<dbReference type="EMBL" id="DTKQ01000036">
    <property type="protein sequence ID" value="HGZ79240.1"/>
    <property type="molecule type" value="Genomic_DNA"/>
</dbReference>
<keyword evidence="2" id="KW-0813">Transport</keyword>
<gene>
    <name evidence="6" type="ORF">ENW55_04570</name>
</gene>
<keyword evidence="4 6" id="KW-0067">ATP-binding</keyword>
<evidence type="ECO:0000256" key="2">
    <source>
        <dbReference type="ARBA" id="ARBA00022448"/>
    </source>
</evidence>
<evidence type="ECO:0000256" key="1">
    <source>
        <dbReference type="ARBA" id="ARBA00005417"/>
    </source>
</evidence>
<reference evidence="6" key="1">
    <citation type="journal article" date="2020" name="mSystems">
        <title>Genome- and Community-Level Interaction Insights into Carbon Utilization and Element Cycling Functions of Hydrothermarchaeota in Hydrothermal Sediment.</title>
        <authorList>
            <person name="Zhou Z."/>
            <person name="Liu Y."/>
            <person name="Xu W."/>
            <person name="Pan J."/>
            <person name="Luo Z.H."/>
            <person name="Li M."/>
        </authorList>
    </citation>
    <scope>NUCLEOTIDE SEQUENCE [LARGE SCALE GENOMIC DNA]</scope>
    <source>
        <strain evidence="6">SpSt-86</strain>
    </source>
</reference>
<dbReference type="Gene3D" id="3.40.50.300">
    <property type="entry name" value="P-loop containing nucleotide triphosphate hydrolases"/>
    <property type="match status" value="1"/>
</dbReference>
<evidence type="ECO:0000313" key="6">
    <source>
        <dbReference type="EMBL" id="HGZ79240.1"/>
    </source>
</evidence>
<dbReference type="GO" id="GO:0016887">
    <property type="term" value="F:ATP hydrolysis activity"/>
    <property type="evidence" value="ECO:0007669"/>
    <property type="project" value="InterPro"/>
</dbReference>
<protein>
    <submittedName>
        <fullName evidence="6">ABC transporter ATP-binding protein</fullName>
    </submittedName>
</protein>
<dbReference type="PANTHER" id="PTHR42711:SF5">
    <property type="entry name" value="ABC TRANSPORTER ATP-BINDING PROTEIN NATA"/>
    <property type="match status" value="1"/>
</dbReference>
<dbReference type="AlphaFoldDB" id="A0A832MPF0"/>
<dbReference type="SUPFAM" id="SSF52540">
    <property type="entry name" value="P-loop containing nucleoside triphosphate hydrolases"/>
    <property type="match status" value="1"/>
</dbReference>
<sequence length="293" mass="33609">MSVIETRNLCKYYGKHRGIVDVSFSVEQGEIFGFIGPNGAGKTTTIRILLGLIFPTSGTARIFGKDCTREGHEIRKEIGYVPGEVNYYSNVTVDELLNYSASFYDRVDKKYIKELCEIFELDPKKKFRELSTGNKKKVAIVQALLHKPKLLICDEPTNGLDPIMQNRLFEIIRELKGQGTTIFFSSHILSEVQKLCDEFAMIKEGKVVKTGKIEQLAGFNYKSITLQSRQIDELERTLKIPHRRIDDSTISFKYSGDINELLKKLSEIQIENIWIEDPSLEELFLSFYEEGER</sequence>
<dbReference type="GO" id="GO:0005524">
    <property type="term" value="F:ATP binding"/>
    <property type="evidence" value="ECO:0007669"/>
    <property type="project" value="UniProtKB-KW"/>
</dbReference>
<comment type="caution">
    <text evidence="6">The sequence shown here is derived from an EMBL/GenBank/DDBJ whole genome shotgun (WGS) entry which is preliminary data.</text>
</comment>
<evidence type="ECO:0000256" key="3">
    <source>
        <dbReference type="ARBA" id="ARBA00022741"/>
    </source>
</evidence>
<organism evidence="6">
    <name type="scientific">Pseudothermotoga hypogea</name>
    <dbReference type="NCBI Taxonomy" id="57487"/>
    <lineage>
        <taxon>Bacteria</taxon>
        <taxon>Thermotogati</taxon>
        <taxon>Thermotogota</taxon>
        <taxon>Thermotogae</taxon>
        <taxon>Thermotogales</taxon>
        <taxon>Thermotogaceae</taxon>
        <taxon>Pseudothermotoga</taxon>
    </lineage>
</organism>
<feature type="domain" description="ABC transporter" evidence="5">
    <location>
        <begin position="4"/>
        <end position="229"/>
    </location>
</feature>
<evidence type="ECO:0000259" key="5">
    <source>
        <dbReference type="PROSITE" id="PS50893"/>
    </source>
</evidence>
<dbReference type="CDD" id="cd03230">
    <property type="entry name" value="ABC_DR_subfamily_A"/>
    <property type="match status" value="1"/>
</dbReference>
<keyword evidence="3" id="KW-0547">Nucleotide-binding</keyword>
<dbReference type="InterPro" id="IPR050763">
    <property type="entry name" value="ABC_transporter_ATP-binding"/>
</dbReference>
<dbReference type="InterPro" id="IPR003593">
    <property type="entry name" value="AAA+_ATPase"/>
</dbReference>
<dbReference type="InterPro" id="IPR027417">
    <property type="entry name" value="P-loop_NTPase"/>
</dbReference>
<dbReference type="PROSITE" id="PS50893">
    <property type="entry name" value="ABC_TRANSPORTER_2"/>
    <property type="match status" value="1"/>
</dbReference>
<dbReference type="Pfam" id="PF00005">
    <property type="entry name" value="ABC_tran"/>
    <property type="match status" value="1"/>
</dbReference>
<dbReference type="SMART" id="SM00382">
    <property type="entry name" value="AAA"/>
    <property type="match status" value="1"/>
</dbReference>
<proteinExistence type="inferred from homology"/>
<accession>A0A832MPF0</accession>
<dbReference type="InterPro" id="IPR003439">
    <property type="entry name" value="ABC_transporter-like_ATP-bd"/>
</dbReference>
<dbReference type="PANTHER" id="PTHR42711">
    <property type="entry name" value="ABC TRANSPORTER ATP-BINDING PROTEIN"/>
    <property type="match status" value="1"/>
</dbReference>
<comment type="similarity">
    <text evidence="1">Belongs to the ABC transporter superfamily.</text>
</comment>
<evidence type="ECO:0000256" key="4">
    <source>
        <dbReference type="ARBA" id="ARBA00022840"/>
    </source>
</evidence>